<dbReference type="EMBL" id="MLJW01000638">
    <property type="protein sequence ID" value="OIQ84190.1"/>
    <property type="molecule type" value="Genomic_DNA"/>
</dbReference>
<evidence type="ECO:0000256" key="1">
    <source>
        <dbReference type="ARBA" id="ARBA00006479"/>
    </source>
</evidence>
<reference evidence="2" key="1">
    <citation type="submission" date="2016-10" db="EMBL/GenBank/DDBJ databases">
        <title>Sequence of Gallionella enrichment culture.</title>
        <authorList>
            <person name="Poehlein A."/>
            <person name="Muehling M."/>
            <person name="Daniel R."/>
        </authorList>
    </citation>
    <scope>NUCLEOTIDE SEQUENCE</scope>
</reference>
<dbReference type="SUPFAM" id="SSF46785">
    <property type="entry name" value="Winged helix' DNA-binding domain"/>
    <property type="match status" value="1"/>
</dbReference>
<gene>
    <name evidence="2" type="primary">nagC_4</name>
    <name evidence="2" type="ORF">GALL_339930</name>
</gene>
<dbReference type="Gene3D" id="1.10.10.10">
    <property type="entry name" value="Winged helix-like DNA-binding domain superfamily/Winged helix DNA-binding domain"/>
    <property type="match status" value="1"/>
</dbReference>
<dbReference type="InterPro" id="IPR011991">
    <property type="entry name" value="ArsR-like_HTH"/>
</dbReference>
<dbReference type="SUPFAM" id="SSF53067">
    <property type="entry name" value="Actin-like ATPase domain"/>
    <property type="match status" value="1"/>
</dbReference>
<dbReference type="PROSITE" id="PS01125">
    <property type="entry name" value="ROK"/>
    <property type="match status" value="1"/>
</dbReference>
<dbReference type="Pfam" id="PF00480">
    <property type="entry name" value="ROK"/>
    <property type="match status" value="1"/>
</dbReference>
<dbReference type="InterPro" id="IPR036390">
    <property type="entry name" value="WH_DNA-bd_sf"/>
</dbReference>
<dbReference type="InterPro" id="IPR000600">
    <property type="entry name" value="ROK"/>
</dbReference>
<sequence>MTPGSQTSLREANRARIVSAVTQRGSLTQVELAGVTGLSPATVSNIVKELSSAGLLHTSPTSRSGRRAQEVTLARKLGLVAGASFGVRNLRLQVVDVAHQLIAERRLPLAPDHRADSGLDRVALLVTELIESVGSSLDELLAVGIGVAAPVDARTGRIPALGVLRGWDGVDVADSLGTRLGVPVRVDNSGNLSALAELRYGAIQGYQTAAYIHLSHGVGAGLVLGGSVFHGAFGTAGELGHTIVDDSGPLCRCGNRGCLESFVGAGALVGQLQASHGHLTLGDVIVDATNGDVACIRVIQEAGRRVGVAVTNLCHLLNPEVVVVGGELAAAGDLVLDPLREVLGRSVIPNSDQLIPVLPAALGQDVEVRGAVALALDAVKIDTMSLAVLHG</sequence>
<dbReference type="CDD" id="cd00090">
    <property type="entry name" value="HTH_ARSR"/>
    <property type="match status" value="1"/>
</dbReference>
<protein>
    <submittedName>
        <fullName evidence="2">N-acetylglucosamine repressor</fullName>
    </submittedName>
</protein>
<dbReference type="Pfam" id="PF13412">
    <property type="entry name" value="HTH_24"/>
    <property type="match status" value="1"/>
</dbReference>
<evidence type="ECO:0000313" key="2">
    <source>
        <dbReference type="EMBL" id="OIQ84190.1"/>
    </source>
</evidence>
<comment type="caution">
    <text evidence="2">The sequence shown here is derived from an EMBL/GenBank/DDBJ whole genome shotgun (WGS) entry which is preliminary data.</text>
</comment>
<dbReference type="PANTHER" id="PTHR18964">
    <property type="entry name" value="ROK (REPRESSOR, ORF, KINASE) FAMILY"/>
    <property type="match status" value="1"/>
</dbReference>
<dbReference type="InterPro" id="IPR043129">
    <property type="entry name" value="ATPase_NBD"/>
</dbReference>
<comment type="similarity">
    <text evidence="1">Belongs to the ROK (NagC/XylR) family.</text>
</comment>
<dbReference type="PANTHER" id="PTHR18964:SF173">
    <property type="entry name" value="GLUCOKINASE"/>
    <property type="match status" value="1"/>
</dbReference>
<dbReference type="InterPro" id="IPR049874">
    <property type="entry name" value="ROK_cs"/>
</dbReference>
<name>A0A1J5QL07_9ZZZZ</name>
<dbReference type="Gene3D" id="3.30.420.40">
    <property type="match status" value="2"/>
</dbReference>
<organism evidence="2">
    <name type="scientific">mine drainage metagenome</name>
    <dbReference type="NCBI Taxonomy" id="410659"/>
    <lineage>
        <taxon>unclassified sequences</taxon>
        <taxon>metagenomes</taxon>
        <taxon>ecological metagenomes</taxon>
    </lineage>
</organism>
<dbReference type="AlphaFoldDB" id="A0A1J5QL07"/>
<accession>A0A1J5QL07</accession>
<dbReference type="InterPro" id="IPR036388">
    <property type="entry name" value="WH-like_DNA-bd_sf"/>
</dbReference>
<proteinExistence type="inferred from homology"/>